<evidence type="ECO:0008006" key="4">
    <source>
        <dbReference type="Google" id="ProtNLM"/>
    </source>
</evidence>
<keyword evidence="3" id="KW-1185">Reference proteome</keyword>
<reference evidence="3" key="1">
    <citation type="journal article" date="2019" name="Int. J. Syst. Evol. Microbiol.">
        <title>The Global Catalogue of Microorganisms (GCM) 10K type strain sequencing project: providing services to taxonomists for standard genome sequencing and annotation.</title>
        <authorList>
            <consortium name="The Broad Institute Genomics Platform"/>
            <consortium name="The Broad Institute Genome Sequencing Center for Infectious Disease"/>
            <person name="Wu L."/>
            <person name="Ma J."/>
        </authorList>
    </citation>
    <scope>NUCLEOTIDE SEQUENCE [LARGE SCALE GENOMIC DNA]</scope>
    <source>
        <strain evidence="3">JCM 17986</strain>
    </source>
</reference>
<name>A0ABP9HAM4_9ACTN</name>
<sequence>MAHVLKKVAASSAVVAAAVGVVATAAPAAMAGGNDGQHTNFVGNSAKQNIGNTSSDGYFSPNFALVNGGVLDCFDVQKVTAQVPVGALIGAGIGVQDILNDQTNQTCTNNSVQQNGDDPLSHVLSDILSDNG</sequence>
<keyword evidence="1" id="KW-0732">Signal</keyword>
<proteinExistence type="predicted"/>
<feature type="signal peptide" evidence="1">
    <location>
        <begin position="1"/>
        <end position="31"/>
    </location>
</feature>
<comment type="caution">
    <text evidence="2">The sequence shown here is derived from an EMBL/GenBank/DDBJ whole genome shotgun (WGS) entry which is preliminary data.</text>
</comment>
<dbReference type="RefSeq" id="WP_345676188.1">
    <property type="nucleotide sequence ID" value="NZ_BAABHS010000010.1"/>
</dbReference>
<protein>
    <recommendedName>
        <fullName evidence="4">RdlA protein</fullName>
    </recommendedName>
</protein>
<gene>
    <name evidence="2" type="ORF">GCM10023205_32500</name>
</gene>
<evidence type="ECO:0000256" key="1">
    <source>
        <dbReference type="SAM" id="SignalP"/>
    </source>
</evidence>
<evidence type="ECO:0000313" key="2">
    <source>
        <dbReference type="EMBL" id="GAA4965631.1"/>
    </source>
</evidence>
<dbReference type="EMBL" id="BAABHS010000010">
    <property type="protein sequence ID" value="GAA4965631.1"/>
    <property type="molecule type" value="Genomic_DNA"/>
</dbReference>
<dbReference type="Proteomes" id="UP001500466">
    <property type="component" value="Unassembled WGS sequence"/>
</dbReference>
<dbReference type="InterPro" id="IPR047736">
    <property type="entry name" value="RdlA/B-like"/>
</dbReference>
<feature type="chain" id="PRO_5046926833" description="RdlA protein" evidence="1">
    <location>
        <begin position="32"/>
        <end position="132"/>
    </location>
</feature>
<evidence type="ECO:0000313" key="3">
    <source>
        <dbReference type="Proteomes" id="UP001500466"/>
    </source>
</evidence>
<dbReference type="NCBIfam" id="NF041022">
    <property type="entry name" value="rodlin_AB"/>
    <property type="match status" value="1"/>
</dbReference>
<accession>A0ABP9HAM4</accession>
<dbReference type="Pfam" id="PF25848">
    <property type="entry name" value="Rodlin"/>
    <property type="match status" value="1"/>
</dbReference>
<organism evidence="2 3">
    <name type="scientific">Yinghuangia aomiensis</name>
    <dbReference type="NCBI Taxonomy" id="676205"/>
    <lineage>
        <taxon>Bacteria</taxon>
        <taxon>Bacillati</taxon>
        <taxon>Actinomycetota</taxon>
        <taxon>Actinomycetes</taxon>
        <taxon>Kitasatosporales</taxon>
        <taxon>Streptomycetaceae</taxon>
        <taxon>Yinghuangia</taxon>
    </lineage>
</organism>